<evidence type="ECO:0000313" key="2">
    <source>
        <dbReference type="EMBL" id="KAA1075758.1"/>
    </source>
</evidence>
<dbReference type="Proteomes" id="UP000324748">
    <property type="component" value="Unassembled WGS sequence"/>
</dbReference>
<protein>
    <submittedName>
        <fullName evidence="2">Ubiquitin fusion degradation protein 4</fullName>
    </submittedName>
</protein>
<dbReference type="OrthoDB" id="271273at2759"/>
<accession>A0A5B0MHR9</accession>
<gene>
    <name evidence="2" type="primary">UFD4_1</name>
    <name evidence="2" type="ORF">PGT21_000414</name>
</gene>
<evidence type="ECO:0000313" key="3">
    <source>
        <dbReference type="Proteomes" id="UP000324748"/>
    </source>
</evidence>
<feature type="compositionally biased region" description="Pro residues" evidence="1">
    <location>
        <begin position="78"/>
        <end position="93"/>
    </location>
</feature>
<dbReference type="EMBL" id="VSWC01000147">
    <property type="protein sequence ID" value="KAA1075758.1"/>
    <property type="molecule type" value="Genomic_DNA"/>
</dbReference>
<proteinExistence type="predicted"/>
<dbReference type="AlphaFoldDB" id="A0A5B0MHR9"/>
<evidence type="ECO:0000256" key="1">
    <source>
        <dbReference type="SAM" id="MobiDB-lite"/>
    </source>
</evidence>
<organism evidence="2 3">
    <name type="scientific">Puccinia graminis f. sp. tritici</name>
    <dbReference type="NCBI Taxonomy" id="56615"/>
    <lineage>
        <taxon>Eukaryota</taxon>
        <taxon>Fungi</taxon>
        <taxon>Dikarya</taxon>
        <taxon>Basidiomycota</taxon>
        <taxon>Pucciniomycotina</taxon>
        <taxon>Pucciniomycetes</taxon>
        <taxon>Pucciniales</taxon>
        <taxon>Pucciniaceae</taxon>
        <taxon>Puccinia</taxon>
    </lineage>
</organism>
<name>A0A5B0MHR9_PUCGR</name>
<keyword evidence="3" id="KW-1185">Reference proteome</keyword>
<feature type="region of interest" description="Disordered" evidence="1">
    <location>
        <begin position="69"/>
        <end position="93"/>
    </location>
</feature>
<comment type="caution">
    <text evidence="2">The sequence shown here is derived from an EMBL/GenBank/DDBJ whole genome shotgun (WGS) entry which is preliminary data.</text>
</comment>
<sequence>MRCTPNNEKYSFHETGPAMSIYTYLVGPQHEYFSHQSAHLDQTRQSSAALIWSNRTSKIAKAAIYATRKHSTTSETVPSPPPATVSPSQSPPQPLPIAAVPSPATVSKWSEMYSQSRATFFLTRIKECPNKPFLPSPDDNTFSAILKSFTNIGRSSPEVTTNLLDAGLGDTVYGLLVGQTPPEIPDEHDLALELTSNSQIQQAIGLVVEVLPPLPKSGIFDPRLAKKPINP</sequence>
<reference evidence="2 3" key="1">
    <citation type="submission" date="2019-05" db="EMBL/GenBank/DDBJ databases">
        <title>Emergence of the Ug99 lineage of the wheat stem rust pathogen through somatic hybridization.</title>
        <authorList>
            <person name="Li F."/>
            <person name="Upadhyaya N.M."/>
            <person name="Sperschneider J."/>
            <person name="Matny O."/>
            <person name="Nguyen-Phuc H."/>
            <person name="Mago R."/>
            <person name="Raley C."/>
            <person name="Miller M.E."/>
            <person name="Silverstein K.A.T."/>
            <person name="Henningsen E."/>
            <person name="Hirsch C.D."/>
            <person name="Visser B."/>
            <person name="Pretorius Z.A."/>
            <person name="Steffenson B.J."/>
            <person name="Schwessinger B."/>
            <person name="Dodds P.N."/>
            <person name="Figueroa M."/>
        </authorList>
    </citation>
    <scope>NUCLEOTIDE SEQUENCE [LARGE SCALE GENOMIC DNA]</scope>
    <source>
        <strain evidence="2">21-0</strain>
    </source>
</reference>